<feature type="binding site" evidence="18">
    <location>
        <position position="202"/>
    </location>
    <ligand>
        <name>a ubiquinone</name>
        <dbReference type="ChEBI" id="CHEBI:16389"/>
    </ligand>
</feature>
<keyword evidence="13 19" id="KW-0408">Iron</keyword>
<dbReference type="InterPro" id="IPR027387">
    <property type="entry name" value="Cytb/b6-like_sf"/>
</dbReference>
<evidence type="ECO:0000256" key="1">
    <source>
        <dbReference type="ARBA" id="ARBA00002566"/>
    </source>
</evidence>
<keyword evidence="14" id="KW-0830">Ubiquinone</keyword>
<dbReference type="PIRSF" id="PIRSF038885">
    <property type="entry name" value="COB"/>
    <property type="match status" value="1"/>
</dbReference>
<feature type="transmembrane region" description="Helical" evidence="20">
    <location>
        <begin position="230"/>
        <end position="246"/>
    </location>
</feature>
<keyword evidence="12 20" id="KW-1133">Transmembrane helix</keyword>
<feature type="binding site" description="axial binding residue" evidence="19">
    <location>
        <position position="84"/>
    </location>
    <ligand>
        <name>heme b</name>
        <dbReference type="ChEBI" id="CHEBI:60344"/>
        <label>b562</label>
    </ligand>
    <ligandPart>
        <name>Fe</name>
        <dbReference type="ChEBI" id="CHEBI:18248"/>
    </ligandPart>
</feature>
<reference evidence="23" key="1">
    <citation type="journal article" date="2019" name="Methods Ecol Evol">
        <title>Cost efficient high throughput capture of museum arthropod specimen DNA using PCR generated baits.</title>
        <authorList>
            <person name="Knyshov A."/>
            <person name="Gordon E.R.L."/>
            <person name="Weirauch C."/>
        </authorList>
    </citation>
    <scope>NUCLEOTIDE SEQUENCE</scope>
</reference>
<keyword evidence="7 20" id="KW-0679">Respiratory chain</keyword>
<feature type="transmembrane region" description="Helical" evidence="20">
    <location>
        <begin position="289"/>
        <end position="308"/>
    </location>
</feature>
<dbReference type="PROSITE" id="PS51003">
    <property type="entry name" value="CYTB_CTER"/>
    <property type="match status" value="1"/>
</dbReference>
<dbReference type="GO" id="GO:0046872">
    <property type="term" value="F:metal ion binding"/>
    <property type="evidence" value="ECO:0007669"/>
    <property type="project" value="UniProtKB-UniRule"/>
</dbReference>
<feature type="transmembrane region" description="Helical" evidence="20">
    <location>
        <begin position="179"/>
        <end position="201"/>
    </location>
</feature>
<evidence type="ECO:0000256" key="11">
    <source>
        <dbReference type="ARBA" id="ARBA00022982"/>
    </source>
</evidence>
<keyword evidence="9 19" id="KW-0479">Metal-binding</keyword>
<dbReference type="SUPFAM" id="SSF81342">
    <property type="entry name" value="Transmembrane di-heme cytochromes"/>
    <property type="match status" value="1"/>
</dbReference>
<keyword evidence="15 20" id="KW-0496">Mitochondrion</keyword>
<evidence type="ECO:0000259" key="21">
    <source>
        <dbReference type="PROSITE" id="PS51002"/>
    </source>
</evidence>
<accession>A0A514LQ75</accession>
<dbReference type="InterPro" id="IPR030689">
    <property type="entry name" value="Cytochrome_b"/>
</dbReference>
<feature type="domain" description="Cytochrome b/b6 C-terminal region profile" evidence="22">
    <location>
        <begin position="211"/>
        <end position="377"/>
    </location>
</feature>
<protein>
    <recommendedName>
        <fullName evidence="4 20">Cytochrome b</fullName>
    </recommendedName>
</protein>
<dbReference type="InterPro" id="IPR048259">
    <property type="entry name" value="Cytochrome_b_N_euk/bac"/>
</dbReference>
<proteinExistence type="inferred from homology"/>
<evidence type="ECO:0000256" key="8">
    <source>
        <dbReference type="ARBA" id="ARBA00022692"/>
    </source>
</evidence>
<evidence type="ECO:0000256" key="6">
    <source>
        <dbReference type="ARBA" id="ARBA00022617"/>
    </source>
</evidence>
<evidence type="ECO:0000256" key="3">
    <source>
        <dbReference type="ARBA" id="ARBA00011649"/>
    </source>
</evidence>
<evidence type="ECO:0000256" key="13">
    <source>
        <dbReference type="ARBA" id="ARBA00023004"/>
    </source>
</evidence>
<evidence type="ECO:0000256" key="17">
    <source>
        <dbReference type="ARBA" id="ARBA00061233"/>
    </source>
</evidence>
<dbReference type="SUPFAM" id="SSF81648">
    <property type="entry name" value="a domain/subunit of cytochrome bc1 complex (Ubiquinol-cytochrome c reductase)"/>
    <property type="match status" value="1"/>
</dbReference>
<dbReference type="EMBL" id="MK393989">
    <property type="protein sequence ID" value="QDI93931.1"/>
    <property type="molecule type" value="Genomic_DNA"/>
</dbReference>
<evidence type="ECO:0000256" key="9">
    <source>
        <dbReference type="ARBA" id="ARBA00022723"/>
    </source>
</evidence>
<feature type="binding site" description="axial binding residue" evidence="19">
    <location>
        <position position="197"/>
    </location>
    <ligand>
        <name>heme b</name>
        <dbReference type="ChEBI" id="CHEBI:60344"/>
        <label>b566</label>
    </ligand>
    <ligandPart>
        <name>Fe</name>
        <dbReference type="ChEBI" id="CHEBI:18248"/>
    </ligandPart>
</feature>
<dbReference type="PROSITE" id="PS51002">
    <property type="entry name" value="CYTB_NTER"/>
    <property type="match status" value="1"/>
</dbReference>
<feature type="domain" description="Cytochrome b/b6 N-terminal region profile" evidence="21">
    <location>
        <begin position="1"/>
        <end position="210"/>
    </location>
</feature>
<dbReference type="GO" id="GO:0045275">
    <property type="term" value="C:respiratory chain complex III"/>
    <property type="evidence" value="ECO:0007669"/>
    <property type="project" value="InterPro"/>
</dbReference>
<evidence type="ECO:0000256" key="10">
    <source>
        <dbReference type="ARBA" id="ARBA00022792"/>
    </source>
</evidence>
<evidence type="ECO:0000256" key="14">
    <source>
        <dbReference type="ARBA" id="ARBA00023075"/>
    </source>
</evidence>
<dbReference type="InterPro" id="IPR048260">
    <property type="entry name" value="Cytochrome_b_C_euk/bac"/>
</dbReference>
<dbReference type="GO" id="GO:0006122">
    <property type="term" value="P:mitochondrial electron transport, ubiquinol to cytochrome c"/>
    <property type="evidence" value="ECO:0007669"/>
    <property type="project" value="TreeGrafter"/>
</dbReference>
<dbReference type="PANTHER" id="PTHR19271:SF16">
    <property type="entry name" value="CYTOCHROME B"/>
    <property type="match status" value="1"/>
</dbReference>
<feature type="transmembrane region" description="Helical" evidence="20">
    <location>
        <begin position="111"/>
        <end position="134"/>
    </location>
</feature>
<dbReference type="Pfam" id="PF00032">
    <property type="entry name" value="Cytochrom_B_C"/>
    <property type="match status" value="1"/>
</dbReference>
<dbReference type="CDD" id="cd00290">
    <property type="entry name" value="cytochrome_b_C"/>
    <property type="match status" value="1"/>
</dbReference>
<comment type="cofactor">
    <cofactor evidence="19">
        <name>heme</name>
        <dbReference type="ChEBI" id="CHEBI:30413"/>
    </cofactor>
    <text evidence="19">Binds 2 heme groups non-covalently.</text>
</comment>
<evidence type="ECO:0000256" key="15">
    <source>
        <dbReference type="ARBA" id="ARBA00023128"/>
    </source>
</evidence>
<comment type="subunit">
    <text evidence="3">The main subunits of complex b-c1 are: cytochrome b, cytochrome c1 and the Rieske protein.</text>
</comment>
<dbReference type="InterPro" id="IPR005797">
    <property type="entry name" value="Cyt_b/b6_N"/>
</dbReference>
<dbReference type="InterPro" id="IPR005798">
    <property type="entry name" value="Cyt_b/b6_C"/>
</dbReference>
<evidence type="ECO:0000256" key="18">
    <source>
        <dbReference type="PIRSR" id="PIRSR038885-1"/>
    </source>
</evidence>
<dbReference type="InterPro" id="IPR016174">
    <property type="entry name" value="Di-haem_cyt_TM"/>
</dbReference>
<feature type="transmembrane region" description="Helical" evidence="20">
    <location>
        <begin position="31"/>
        <end position="57"/>
    </location>
</feature>
<evidence type="ECO:0000256" key="16">
    <source>
        <dbReference type="ARBA" id="ARBA00023136"/>
    </source>
</evidence>
<evidence type="ECO:0000256" key="19">
    <source>
        <dbReference type="PIRSR" id="PIRSR038885-2"/>
    </source>
</evidence>
<evidence type="ECO:0000313" key="23">
    <source>
        <dbReference type="EMBL" id="QDI93957.1"/>
    </source>
</evidence>
<evidence type="ECO:0000256" key="2">
    <source>
        <dbReference type="ARBA" id="ARBA00004448"/>
    </source>
</evidence>
<name>A0A514LQ75_9HEMI</name>
<evidence type="ECO:0000256" key="20">
    <source>
        <dbReference type="RuleBase" id="RU362117"/>
    </source>
</evidence>
<sequence>MFKPLRKTHPMMKIMNSSLIDLPSPSSISLWWNFGSLLGMCLMIQIITGLFLAMHYTANIELAFSSVIHICRDVNNGWLLRNLHANGASMFFICLYMHVGRGMYYSSYKLIMTWMVGVILLLLVMATAFLGYVLPWGQMSLWGATVITNLLSALPYLGGDLVKWLWGGFSVDNATLTRFFTLHFLMPFIVTMMVIIHLLFLHQTGSNNPLGLNSNYDKIPFHPYFSIKDYMGMMIALFLFIMLNLWDPTMLGDPENFIPANPLVTPVHIQPEWYFLFAYAILRSIPNKLGGVIAMVVSIAIIMILPFTNKNKFQSMSFYPVNKVLFWTLATNLILLTWIGARPAEEPFITTGQLLTTSYFLYYLVNPFLFKFWDKNI</sequence>
<comment type="cofactor">
    <cofactor evidence="20">
        <name>heme b</name>
        <dbReference type="ChEBI" id="CHEBI:60344"/>
    </cofactor>
    <text evidence="20">Binds 2 heme groups non-covalently.</text>
</comment>
<comment type="function">
    <text evidence="1 20">Component of the ubiquinol-cytochrome c reductase complex (complex III or cytochrome b-c1 complex) that is part of the mitochondrial respiratory chain. The b-c1 complex mediates electron transfer from ubiquinol to cytochrome c. Contributes to the generation of a proton gradient across the mitochondrial membrane that is then used for ATP synthesis.</text>
</comment>
<feature type="transmembrane region" description="Helical" evidence="20">
    <location>
        <begin position="347"/>
        <end position="365"/>
    </location>
</feature>
<evidence type="ECO:0000256" key="12">
    <source>
        <dbReference type="ARBA" id="ARBA00022989"/>
    </source>
</evidence>
<dbReference type="GO" id="GO:0005743">
    <property type="term" value="C:mitochondrial inner membrane"/>
    <property type="evidence" value="ECO:0007669"/>
    <property type="project" value="UniProtKB-SubCell"/>
</dbReference>
<evidence type="ECO:0000256" key="5">
    <source>
        <dbReference type="ARBA" id="ARBA00022448"/>
    </source>
</evidence>
<dbReference type="PANTHER" id="PTHR19271">
    <property type="entry name" value="CYTOCHROME B"/>
    <property type="match status" value="1"/>
</dbReference>
<dbReference type="CDD" id="cd00284">
    <property type="entry name" value="Cytochrome_b_N"/>
    <property type="match status" value="1"/>
</dbReference>
<feature type="transmembrane region" description="Helical" evidence="20">
    <location>
        <begin position="320"/>
        <end position="341"/>
    </location>
</feature>
<dbReference type="GO" id="GO:0016491">
    <property type="term" value="F:oxidoreductase activity"/>
    <property type="evidence" value="ECO:0007669"/>
    <property type="project" value="UniProtKB-UniRule"/>
</dbReference>
<keyword evidence="16 20" id="KW-0472">Membrane</keyword>
<dbReference type="GO" id="GO:0008121">
    <property type="term" value="F:quinol-cytochrome-c reductase activity"/>
    <property type="evidence" value="ECO:0007669"/>
    <property type="project" value="InterPro"/>
</dbReference>
<evidence type="ECO:0000259" key="22">
    <source>
        <dbReference type="PROSITE" id="PS51003"/>
    </source>
</evidence>
<dbReference type="Pfam" id="PF00033">
    <property type="entry name" value="Cytochrome_B"/>
    <property type="match status" value="1"/>
</dbReference>
<dbReference type="InterPro" id="IPR036150">
    <property type="entry name" value="Cyt_b/b6_C_sf"/>
</dbReference>
<feature type="binding site" description="axial binding residue" evidence="19">
    <location>
        <position position="98"/>
    </location>
    <ligand>
        <name>heme b</name>
        <dbReference type="ChEBI" id="CHEBI:60344"/>
        <label>b566</label>
    </ligand>
    <ligandPart>
        <name>Fe</name>
        <dbReference type="ChEBI" id="CHEBI:18248"/>
    </ligandPart>
</feature>
<dbReference type="FunFam" id="1.20.810.10:FF:000002">
    <property type="entry name" value="Cytochrome b"/>
    <property type="match status" value="1"/>
</dbReference>
<dbReference type="EMBL" id="MK393991">
    <property type="protein sequence ID" value="QDI93957.1"/>
    <property type="molecule type" value="Genomic_DNA"/>
</dbReference>
<keyword evidence="8 20" id="KW-0812">Transmembrane</keyword>
<dbReference type="AlphaFoldDB" id="A0A514LQ75"/>
<dbReference type="Gene3D" id="1.20.810.10">
    <property type="entry name" value="Cytochrome Bc1 Complex, Chain C"/>
    <property type="match status" value="1"/>
</dbReference>
<feature type="transmembrane region" description="Helical" evidence="20">
    <location>
        <begin position="78"/>
        <end position="99"/>
    </location>
</feature>
<keyword evidence="5 20" id="KW-0813">Transport</keyword>
<evidence type="ECO:0000256" key="7">
    <source>
        <dbReference type="ARBA" id="ARBA00022660"/>
    </source>
</evidence>
<organism evidence="23">
    <name type="scientific">Tuxedo bicinctus</name>
    <dbReference type="NCBI Taxonomy" id="2127002"/>
    <lineage>
        <taxon>Eukaryota</taxon>
        <taxon>Metazoa</taxon>
        <taxon>Ecdysozoa</taxon>
        <taxon>Arthropoda</taxon>
        <taxon>Hexapoda</taxon>
        <taxon>Insecta</taxon>
        <taxon>Pterygota</taxon>
        <taxon>Neoptera</taxon>
        <taxon>Paraneoptera</taxon>
        <taxon>Hemiptera</taxon>
        <taxon>Heteroptera</taxon>
        <taxon>Panheteroptera</taxon>
        <taxon>Cimicomorpha</taxon>
        <taxon>Miridae</taxon>
        <taxon>Phylini</taxon>
        <taxon>Tuxedo</taxon>
    </lineage>
</organism>
<geneLocation type="mitochondrion" evidence="23"/>
<gene>
    <name evidence="23" type="primary">CYTB</name>
</gene>
<evidence type="ECO:0000256" key="4">
    <source>
        <dbReference type="ARBA" id="ARBA00013531"/>
    </source>
</evidence>
<comment type="subcellular location">
    <subcellularLocation>
        <location evidence="2">Mitochondrion inner membrane</location>
        <topology evidence="2">Multi-pass membrane protein</topology>
    </subcellularLocation>
</comment>
<keyword evidence="10" id="KW-0999">Mitochondrion inner membrane</keyword>
<keyword evidence="11 20" id="KW-0249">Electron transport</keyword>
<feature type="transmembrane region" description="Helical" evidence="20">
    <location>
        <begin position="141"/>
        <end position="159"/>
    </location>
</feature>
<feature type="binding site" description="axial binding residue" evidence="19">
    <location>
        <position position="183"/>
    </location>
    <ligand>
        <name>heme b</name>
        <dbReference type="ChEBI" id="CHEBI:60344"/>
        <label>b562</label>
    </ligand>
    <ligandPart>
        <name>Fe</name>
        <dbReference type="ChEBI" id="CHEBI:18248"/>
    </ligandPart>
</feature>
<keyword evidence="6 19" id="KW-0349">Heme</keyword>
<comment type="similarity">
    <text evidence="17 20">Belongs to the cytochrome b family.</text>
</comment>